<evidence type="ECO:0000256" key="5">
    <source>
        <dbReference type="ARBA" id="ARBA00022475"/>
    </source>
</evidence>
<dbReference type="GO" id="GO:0030288">
    <property type="term" value="C:outer membrane-bounded periplasmic space"/>
    <property type="evidence" value="ECO:0007669"/>
    <property type="project" value="InterPro"/>
</dbReference>
<feature type="compositionally biased region" description="Polar residues" evidence="14">
    <location>
        <begin position="161"/>
        <end position="178"/>
    </location>
</feature>
<keyword evidence="10" id="KW-1133">Transmembrane helix</keyword>
<dbReference type="GO" id="GO:0015031">
    <property type="term" value="P:protein transport"/>
    <property type="evidence" value="ECO:0007669"/>
    <property type="project" value="UniProtKB-UniRule"/>
</dbReference>
<evidence type="ECO:0000256" key="7">
    <source>
        <dbReference type="ARBA" id="ARBA00022692"/>
    </source>
</evidence>
<evidence type="ECO:0000313" key="17">
    <source>
        <dbReference type="EMBL" id="EWS78153.1"/>
    </source>
</evidence>
<keyword evidence="4 13" id="KW-0813">Transport</keyword>
<keyword evidence="6 13" id="KW-0997">Cell inner membrane</keyword>
<feature type="region of interest" description="Disordered" evidence="14">
    <location>
        <begin position="225"/>
        <end position="257"/>
    </location>
</feature>
<dbReference type="InterPro" id="IPR051045">
    <property type="entry name" value="TonB-dependent_transducer"/>
</dbReference>
<feature type="region of interest" description="Disordered" evidence="14">
    <location>
        <begin position="31"/>
        <end position="54"/>
    </location>
</feature>
<feature type="chain" id="PRO_5004992044" description="Protein TonB" evidence="15">
    <location>
        <begin position="28"/>
        <end position="355"/>
    </location>
</feature>
<keyword evidence="9 13" id="KW-0653">Protein transport</keyword>
<evidence type="ECO:0000256" key="6">
    <source>
        <dbReference type="ARBA" id="ARBA00022519"/>
    </source>
</evidence>
<keyword evidence="7" id="KW-0812">Transmembrane</keyword>
<keyword evidence="13" id="KW-0735">Signal-anchor</keyword>
<evidence type="ECO:0000256" key="8">
    <source>
        <dbReference type="ARBA" id="ARBA00022737"/>
    </source>
</evidence>
<dbReference type="Pfam" id="PF03544">
    <property type="entry name" value="TonB_C"/>
    <property type="match status" value="1"/>
</dbReference>
<feature type="compositionally biased region" description="Low complexity" evidence="14">
    <location>
        <begin position="237"/>
        <end position="257"/>
    </location>
</feature>
<dbReference type="Proteomes" id="UP000020406">
    <property type="component" value="Unassembled WGS sequence"/>
</dbReference>
<dbReference type="GO" id="GO:0055085">
    <property type="term" value="P:transmembrane transport"/>
    <property type="evidence" value="ECO:0007669"/>
    <property type="project" value="InterPro"/>
</dbReference>
<feature type="compositionally biased region" description="Polar residues" evidence="14">
    <location>
        <begin position="225"/>
        <end position="236"/>
    </location>
</feature>
<dbReference type="eggNOG" id="COG0810">
    <property type="taxonomic scope" value="Bacteria"/>
</dbReference>
<dbReference type="KEGG" id="xtw:AB672_07590"/>
<dbReference type="GO" id="GO:0015891">
    <property type="term" value="P:siderophore transport"/>
    <property type="evidence" value="ECO:0007669"/>
    <property type="project" value="InterPro"/>
</dbReference>
<comment type="subunit">
    <text evidence="12">Homodimer. Forms a complex with the accessory proteins ExbB and ExbD.</text>
</comment>
<keyword evidence="5 13" id="KW-1003">Cell membrane</keyword>
<feature type="compositionally biased region" description="Basic and acidic residues" evidence="14">
    <location>
        <begin position="179"/>
        <end position="203"/>
    </location>
</feature>
<keyword evidence="15" id="KW-0732">Signal</keyword>
<keyword evidence="11" id="KW-0472">Membrane</keyword>
<dbReference type="PATRIC" id="fig|1444770.3.peg.1553"/>
<dbReference type="PANTHER" id="PTHR33446:SF8">
    <property type="entry name" value="PROTEIN TONB"/>
    <property type="match status" value="1"/>
</dbReference>
<comment type="similarity">
    <text evidence="2 13">Belongs to the TonB family.</text>
</comment>
<dbReference type="AlphaFoldDB" id="Z9JJK2"/>
<organism evidence="17 18">
    <name type="scientific">Xylella taiwanensis</name>
    <dbReference type="NCBI Taxonomy" id="1444770"/>
    <lineage>
        <taxon>Bacteria</taxon>
        <taxon>Pseudomonadati</taxon>
        <taxon>Pseudomonadota</taxon>
        <taxon>Gammaproteobacteria</taxon>
        <taxon>Lysobacterales</taxon>
        <taxon>Lysobacteraceae</taxon>
        <taxon>Xylella</taxon>
    </lineage>
</organism>
<protein>
    <recommendedName>
        <fullName evidence="3 13">Protein TonB</fullName>
    </recommendedName>
</protein>
<dbReference type="PROSITE" id="PS51257">
    <property type="entry name" value="PROKAR_LIPOPROTEIN"/>
    <property type="match status" value="1"/>
</dbReference>
<dbReference type="GeneID" id="68901152"/>
<sequence>MLQPKMSRTVPLSAPILLLLAILVACSKQDDESAPTTDPQTTPTVQGTTSQSQNMAMDQLHEAATQALRDNRMYAPAGNNAVEYYLALREKQPQDPIVNSALTDLLPYTLIAAEQSINRKDFTEARRLVDLIEKVDPNAPAFPRLKQAVMGKMHTKKSESQEIGENNYKKQTSQQTRESVAEQRERVHQEITEFERPAPTKREVEQHTTQIGAPVAVPILIPPSTTTQGPTTAPVSTTAQTPPTSITAPATAPATAQGPALTPIPVRAPVVATLHAISTPAPSYPTEALRAGISGEVVVEIKVGTDGSVTNARVVQSTPPRVFDREALHTVKSWKFEPVKAMVTTRRTLSFTPGN</sequence>
<dbReference type="EMBL" id="JDSQ01000009">
    <property type="protein sequence ID" value="EWS78153.1"/>
    <property type="molecule type" value="Genomic_DNA"/>
</dbReference>
<comment type="subcellular location">
    <subcellularLocation>
        <location evidence="1 13">Cell inner membrane</location>
        <topology evidence="1 13">Single-pass membrane protein</topology>
        <orientation evidence="1 13">Periplasmic side</orientation>
    </subcellularLocation>
</comment>
<dbReference type="GO" id="GO:0031992">
    <property type="term" value="F:energy transducer activity"/>
    <property type="evidence" value="ECO:0007669"/>
    <property type="project" value="InterPro"/>
</dbReference>
<evidence type="ECO:0000256" key="13">
    <source>
        <dbReference type="RuleBase" id="RU362123"/>
    </source>
</evidence>
<name>Z9JJK2_9GAMM</name>
<reference evidence="17 18" key="1">
    <citation type="journal article" date="2014" name="Genome Announc.">
        <title>Draft Genome Sequence of Xylella fastidiosa Pear Leaf Scorch Strain in Taiwan.</title>
        <authorList>
            <person name="Su C.C."/>
            <person name="Deng W.L."/>
            <person name="Jan F.J."/>
            <person name="Chang C.J."/>
            <person name="Huang H."/>
            <person name="Chen J."/>
        </authorList>
    </citation>
    <scope>NUCLEOTIDE SEQUENCE [LARGE SCALE GENOMIC DNA]</scope>
    <source>
        <strain evidence="17 18">PLS229</strain>
    </source>
</reference>
<evidence type="ECO:0000256" key="9">
    <source>
        <dbReference type="ARBA" id="ARBA00022927"/>
    </source>
</evidence>
<dbReference type="PROSITE" id="PS52015">
    <property type="entry name" value="TONB_CTD"/>
    <property type="match status" value="1"/>
</dbReference>
<dbReference type="InterPro" id="IPR003538">
    <property type="entry name" value="TonB"/>
</dbReference>
<evidence type="ECO:0000256" key="11">
    <source>
        <dbReference type="ARBA" id="ARBA00023136"/>
    </source>
</evidence>
<evidence type="ECO:0000256" key="2">
    <source>
        <dbReference type="ARBA" id="ARBA00006555"/>
    </source>
</evidence>
<evidence type="ECO:0000256" key="12">
    <source>
        <dbReference type="ARBA" id="ARBA00025849"/>
    </source>
</evidence>
<dbReference type="InterPro" id="IPR037682">
    <property type="entry name" value="TonB_C"/>
</dbReference>
<feature type="compositionally biased region" description="Low complexity" evidence="14">
    <location>
        <begin position="34"/>
        <end position="53"/>
    </location>
</feature>
<evidence type="ECO:0000259" key="16">
    <source>
        <dbReference type="PROSITE" id="PS52015"/>
    </source>
</evidence>
<feature type="domain" description="TonB C-terminal" evidence="16">
    <location>
        <begin position="269"/>
        <end position="355"/>
    </location>
</feature>
<evidence type="ECO:0000256" key="15">
    <source>
        <dbReference type="SAM" id="SignalP"/>
    </source>
</evidence>
<dbReference type="SUPFAM" id="SSF74653">
    <property type="entry name" value="TolA/TonB C-terminal domain"/>
    <property type="match status" value="1"/>
</dbReference>
<dbReference type="InterPro" id="IPR006260">
    <property type="entry name" value="TonB/TolA_C"/>
</dbReference>
<evidence type="ECO:0000256" key="4">
    <source>
        <dbReference type="ARBA" id="ARBA00022448"/>
    </source>
</evidence>
<evidence type="ECO:0000256" key="1">
    <source>
        <dbReference type="ARBA" id="ARBA00004383"/>
    </source>
</evidence>
<dbReference type="Gene3D" id="3.30.2420.10">
    <property type="entry name" value="TonB"/>
    <property type="match status" value="1"/>
</dbReference>
<comment type="caution">
    <text evidence="17">The sequence shown here is derived from an EMBL/GenBank/DDBJ whole genome shotgun (WGS) entry which is preliminary data.</text>
</comment>
<evidence type="ECO:0000313" key="18">
    <source>
        <dbReference type="Proteomes" id="UP000020406"/>
    </source>
</evidence>
<feature type="signal peptide" evidence="15">
    <location>
        <begin position="1"/>
        <end position="27"/>
    </location>
</feature>
<keyword evidence="8" id="KW-0677">Repeat</keyword>
<dbReference type="GO" id="GO:0098797">
    <property type="term" value="C:plasma membrane protein complex"/>
    <property type="evidence" value="ECO:0007669"/>
    <property type="project" value="TreeGrafter"/>
</dbReference>
<dbReference type="STRING" id="1444770.AF72_06525"/>
<evidence type="ECO:0000256" key="3">
    <source>
        <dbReference type="ARBA" id="ARBA00022362"/>
    </source>
</evidence>
<accession>Z9JJK2</accession>
<proteinExistence type="inferred from homology"/>
<dbReference type="RefSeq" id="WP_051482304.1">
    <property type="nucleotide sequence ID" value="NZ_CP053627.1"/>
</dbReference>
<dbReference type="PRINTS" id="PR01374">
    <property type="entry name" value="TONBPROTEIN"/>
</dbReference>
<evidence type="ECO:0000256" key="10">
    <source>
        <dbReference type="ARBA" id="ARBA00022989"/>
    </source>
</evidence>
<dbReference type="OrthoDB" id="1628901at2"/>
<gene>
    <name evidence="17" type="ORF">AF72_06525</name>
</gene>
<dbReference type="PANTHER" id="PTHR33446">
    <property type="entry name" value="PROTEIN TONB-RELATED"/>
    <property type="match status" value="1"/>
</dbReference>
<feature type="region of interest" description="Disordered" evidence="14">
    <location>
        <begin position="156"/>
        <end position="203"/>
    </location>
</feature>
<dbReference type="NCBIfam" id="TIGR01352">
    <property type="entry name" value="tonB_Cterm"/>
    <property type="match status" value="1"/>
</dbReference>
<comment type="function">
    <text evidence="13">Interacts with outer membrane receptor proteins that carry out high-affinity binding and energy dependent uptake into the periplasmic space of specific substrates. It could act to transduce energy from the cytoplasmic membrane to specific energy-requiring processes in the outer membrane, resulting in the release into the periplasm of ligands bound by these outer membrane proteins.</text>
</comment>
<evidence type="ECO:0000256" key="14">
    <source>
        <dbReference type="SAM" id="MobiDB-lite"/>
    </source>
</evidence>